<keyword evidence="1" id="KW-0175">Coiled coil</keyword>
<organism evidence="2 3">
    <name type="scientific">Achlya hypogyna</name>
    <name type="common">Oomycete</name>
    <name type="synonym">Protoachlya hypogyna</name>
    <dbReference type="NCBI Taxonomy" id="1202772"/>
    <lineage>
        <taxon>Eukaryota</taxon>
        <taxon>Sar</taxon>
        <taxon>Stramenopiles</taxon>
        <taxon>Oomycota</taxon>
        <taxon>Saprolegniomycetes</taxon>
        <taxon>Saprolegniales</taxon>
        <taxon>Achlyaceae</taxon>
        <taxon>Achlya</taxon>
    </lineage>
</organism>
<reference evidence="2 3" key="1">
    <citation type="journal article" date="2014" name="Genome Biol. Evol.">
        <title>The secreted proteins of Achlya hypogyna and Thraustotheca clavata identify the ancestral oomycete secretome and reveal gene acquisitions by horizontal gene transfer.</title>
        <authorList>
            <person name="Misner I."/>
            <person name="Blouin N."/>
            <person name="Leonard G."/>
            <person name="Richards T.A."/>
            <person name="Lane C.E."/>
        </authorList>
    </citation>
    <scope>NUCLEOTIDE SEQUENCE [LARGE SCALE GENOMIC DNA]</scope>
    <source>
        <strain evidence="2 3">ATCC 48635</strain>
    </source>
</reference>
<evidence type="ECO:0000256" key="1">
    <source>
        <dbReference type="SAM" id="Coils"/>
    </source>
</evidence>
<feature type="coiled-coil region" evidence="1">
    <location>
        <begin position="91"/>
        <end position="276"/>
    </location>
</feature>
<accession>A0A1V9YCV3</accession>
<evidence type="ECO:0000313" key="3">
    <source>
        <dbReference type="Proteomes" id="UP000243579"/>
    </source>
</evidence>
<keyword evidence="3" id="KW-1185">Reference proteome</keyword>
<dbReference type="AlphaFoldDB" id="A0A1V9YCV3"/>
<dbReference type="EMBL" id="JNBR01002135">
    <property type="protein sequence ID" value="OQR83565.1"/>
    <property type="molecule type" value="Genomic_DNA"/>
</dbReference>
<proteinExistence type="predicted"/>
<dbReference type="OrthoDB" id="74289at2759"/>
<protein>
    <submittedName>
        <fullName evidence="2">Uncharacterized protein</fullName>
    </submittedName>
</protein>
<evidence type="ECO:0000313" key="2">
    <source>
        <dbReference type="EMBL" id="OQR83565.1"/>
    </source>
</evidence>
<dbReference type="Gene3D" id="1.10.287.1490">
    <property type="match status" value="1"/>
</dbReference>
<gene>
    <name evidence="2" type="ORF">ACHHYP_14553</name>
</gene>
<sequence>MTDNQYVYLDSKRLNDDRLCLLKDDDAYSFVADDSDDDHQNMQRQLSAARTEAQDQAVLLERAAVNGALLAQKYFQLEGDFDELQDKHHEAMALLTTYEGLLNELRNEKQETLRRCLVFETQIDRLSMGMRDADRRYAATQGMCTELQATVARVSSEREEALNALREAHDDATALQSVQHRLKTSLEALQQERRELQSYVTEKDTAIAHLTQQNKAARLTQSIQSQKIQRLEQTVADLEAQTSDMTDHLAATYDHIDALEAQARTMAQQIADMKAAKATPSAHFEPVPVPPATSLPPPLAMAVLVLWLSSRRASVRKSPTWLGVLSATVSKPQWYMPIVHQAWTQRAF</sequence>
<comment type="caution">
    <text evidence="2">The sequence shown here is derived from an EMBL/GenBank/DDBJ whole genome shotgun (WGS) entry which is preliminary data.</text>
</comment>
<name>A0A1V9YCV3_ACHHY</name>
<dbReference type="Proteomes" id="UP000243579">
    <property type="component" value="Unassembled WGS sequence"/>
</dbReference>